<feature type="transmembrane region" description="Helical" evidence="1">
    <location>
        <begin position="92"/>
        <end position="116"/>
    </location>
</feature>
<evidence type="ECO:0000313" key="4">
    <source>
        <dbReference type="EMBL" id="PWY54437.1"/>
    </source>
</evidence>
<proteinExistence type="predicted"/>
<feature type="domain" description="Nucleoside transporter/FeoB GTPase Gate" evidence="2">
    <location>
        <begin position="46"/>
        <end position="154"/>
    </location>
</feature>
<dbReference type="EMBL" id="QHJG01000044">
    <property type="protein sequence ID" value="PWY54146.1"/>
    <property type="molecule type" value="Genomic_DNA"/>
</dbReference>
<accession>A0A317U0A0</accession>
<feature type="transmembrane region" description="Helical" evidence="1">
    <location>
        <begin position="6"/>
        <end position="23"/>
    </location>
</feature>
<dbReference type="OrthoDB" id="9805623at2"/>
<feature type="transmembrane region" description="Helical" evidence="1">
    <location>
        <begin position="169"/>
        <end position="188"/>
    </location>
</feature>
<reference evidence="3 6" key="1">
    <citation type="submission" date="2018-05" db="EMBL/GenBank/DDBJ databases">
        <title>Legionella qingyii sp.nov., whole genome shotgun sequence.</title>
        <authorList>
            <person name="Wu H."/>
            <person name="Zhu Q."/>
            <person name="Hu C."/>
        </authorList>
    </citation>
    <scope>NUCLEOTIDE SEQUENCE [LARGE SCALE GENOMIC DNA]</scope>
    <source>
        <strain evidence="3 6">HEB18</strain>
    </source>
</reference>
<evidence type="ECO:0000259" key="2">
    <source>
        <dbReference type="Pfam" id="PF07670"/>
    </source>
</evidence>
<feature type="transmembrane region" description="Helical" evidence="1">
    <location>
        <begin position="44"/>
        <end position="72"/>
    </location>
</feature>
<feature type="transmembrane region" description="Helical" evidence="1">
    <location>
        <begin position="137"/>
        <end position="157"/>
    </location>
</feature>
<evidence type="ECO:0000313" key="7">
    <source>
        <dbReference type="Proteomes" id="UP000287374"/>
    </source>
</evidence>
<keyword evidence="7" id="KW-1185">Reference proteome</keyword>
<dbReference type="Proteomes" id="UP000247152">
    <property type="component" value="Unassembled WGS sequence"/>
</dbReference>
<keyword evidence="1" id="KW-0812">Transmembrane</keyword>
<keyword evidence="1" id="KW-0472">Membrane</keyword>
<evidence type="ECO:0000256" key="1">
    <source>
        <dbReference type="SAM" id="Phobius"/>
    </source>
</evidence>
<sequence length="205" mass="21699">MEARMLNIIWLGMILISVVVGVIEGRIDEVARAVTESAKLGFEIALGLAGIMSLWLGIMSIANESGLVALLGKILRPILRRLFPDIPTEHPAMGAMTMNIAANMLGLANAATPFGLQAMKELQTLNQHAQIATNSMCTFLAINTSSVQLIPATAIAYLATNGSTNPSSVIVSSLIATTISTLVAIISVKQLAKLPMFRVEGKNSL</sequence>
<evidence type="ECO:0000313" key="3">
    <source>
        <dbReference type="EMBL" id="PWY54146.1"/>
    </source>
</evidence>
<reference evidence="5 7" key="2">
    <citation type="submission" date="2018-12" db="EMBL/GenBank/DDBJ databases">
        <title>Legionella sp,whole genome shotgun sequence.</title>
        <authorList>
            <person name="Wu H."/>
        </authorList>
    </citation>
    <scope>NUCLEOTIDE SEQUENCE [LARGE SCALE GENOMIC DNA]</scope>
    <source>
        <strain evidence="5">Km489</strain>
        <strain evidence="7">km489</strain>
    </source>
</reference>
<name>A0A317U0A0_9GAMM</name>
<dbReference type="AlphaFoldDB" id="A0A317U0A0"/>
<dbReference type="EMBL" id="QHJG01000034">
    <property type="protein sequence ID" value="PWY54437.1"/>
    <property type="molecule type" value="Genomic_DNA"/>
</dbReference>
<evidence type="ECO:0000313" key="5">
    <source>
        <dbReference type="EMBL" id="RUR21077.1"/>
    </source>
</evidence>
<dbReference type="InterPro" id="IPR011642">
    <property type="entry name" value="Gate_dom"/>
</dbReference>
<comment type="caution">
    <text evidence="3">The sequence shown here is derived from an EMBL/GenBank/DDBJ whole genome shotgun (WGS) entry which is preliminary data.</text>
</comment>
<keyword evidence="1" id="KW-1133">Transmembrane helix</keyword>
<gene>
    <name evidence="4" type="ORF">DGG96_16840</name>
    <name evidence="3" type="ORF">DGG96_18750</name>
    <name evidence="5" type="ORF">ELY20_13265</name>
</gene>
<protein>
    <submittedName>
        <fullName evidence="3">Nucleoside recognition protein</fullName>
    </submittedName>
</protein>
<dbReference type="Pfam" id="PF07670">
    <property type="entry name" value="Gate"/>
    <property type="match status" value="1"/>
</dbReference>
<dbReference type="Proteomes" id="UP000287374">
    <property type="component" value="Unassembled WGS sequence"/>
</dbReference>
<organism evidence="3 6">
    <name type="scientific">Legionella qingyii</name>
    <dbReference type="NCBI Taxonomy" id="2184757"/>
    <lineage>
        <taxon>Bacteria</taxon>
        <taxon>Pseudomonadati</taxon>
        <taxon>Pseudomonadota</taxon>
        <taxon>Gammaproteobacteria</taxon>
        <taxon>Legionellales</taxon>
        <taxon>Legionellaceae</taxon>
        <taxon>Legionella</taxon>
    </lineage>
</organism>
<evidence type="ECO:0000313" key="6">
    <source>
        <dbReference type="Proteomes" id="UP000247152"/>
    </source>
</evidence>
<dbReference type="EMBL" id="RZGX01000019">
    <property type="protein sequence ID" value="RUR21077.1"/>
    <property type="molecule type" value="Genomic_DNA"/>
</dbReference>